<feature type="domain" description="DZIP3-like HEPN" evidence="1">
    <location>
        <begin position="24"/>
        <end position="154"/>
    </location>
</feature>
<sequence>MELLLTGISPSAVRVSFDKEFHPSCLETSIKKEYNTLFDLKKKRSINTEQWKLLFPSGGNPKSTSFDVPLMITLLRNLAKLTPPTCGYDHLPLSTDTTPTADLARIKYYRNELAHNKTAKIKSEFFATAWDNISEAVTRLGGQHMKEECKELRKSV</sequence>
<organism evidence="2 3">
    <name type="scientific">Mytilus edulis</name>
    <name type="common">Blue mussel</name>
    <dbReference type="NCBI Taxonomy" id="6550"/>
    <lineage>
        <taxon>Eukaryota</taxon>
        <taxon>Metazoa</taxon>
        <taxon>Spiralia</taxon>
        <taxon>Lophotrochozoa</taxon>
        <taxon>Mollusca</taxon>
        <taxon>Bivalvia</taxon>
        <taxon>Autobranchia</taxon>
        <taxon>Pteriomorphia</taxon>
        <taxon>Mytilida</taxon>
        <taxon>Mytiloidea</taxon>
        <taxon>Mytilidae</taxon>
        <taxon>Mytilinae</taxon>
        <taxon>Mytilus</taxon>
    </lineage>
</organism>
<proteinExistence type="predicted"/>
<protein>
    <recommendedName>
        <fullName evidence="1">DZIP3-like HEPN domain-containing protein</fullName>
    </recommendedName>
</protein>
<dbReference type="AlphaFoldDB" id="A0A8S3T3D0"/>
<keyword evidence="3" id="KW-1185">Reference proteome</keyword>
<dbReference type="Pfam" id="PF18738">
    <property type="entry name" value="HEPN_DZIP3"/>
    <property type="match status" value="1"/>
</dbReference>
<dbReference type="EMBL" id="CAJPWZ010001981">
    <property type="protein sequence ID" value="CAG2227896.1"/>
    <property type="molecule type" value="Genomic_DNA"/>
</dbReference>
<reference evidence="2" key="1">
    <citation type="submission" date="2021-03" db="EMBL/GenBank/DDBJ databases">
        <authorList>
            <person name="Bekaert M."/>
        </authorList>
    </citation>
    <scope>NUCLEOTIDE SEQUENCE</scope>
</reference>
<dbReference type="Proteomes" id="UP000683360">
    <property type="component" value="Unassembled WGS sequence"/>
</dbReference>
<dbReference type="OrthoDB" id="5987069at2759"/>
<comment type="caution">
    <text evidence="2">The sequence shown here is derived from an EMBL/GenBank/DDBJ whole genome shotgun (WGS) entry which is preliminary data.</text>
</comment>
<name>A0A8S3T3D0_MYTED</name>
<accession>A0A8S3T3D0</accession>
<evidence type="ECO:0000313" key="2">
    <source>
        <dbReference type="EMBL" id="CAG2227896.1"/>
    </source>
</evidence>
<evidence type="ECO:0000313" key="3">
    <source>
        <dbReference type="Proteomes" id="UP000683360"/>
    </source>
</evidence>
<dbReference type="InterPro" id="IPR041249">
    <property type="entry name" value="HEPN_DZIP3"/>
</dbReference>
<gene>
    <name evidence="2" type="ORF">MEDL_40883</name>
</gene>
<evidence type="ECO:0000259" key="1">
    <source>
        <dbReference type="Pfam" id="PF18738"/>
    </source>
</evidence>